<dbReference type="InterPro" id="IPR024083">
    <property type="entry name" value="Fumarase/histidase_N"/>
</dbReference>
<evidence type="ECO:0000313" key="4">
    <source>
        <dbReference type="EMBL" id="ADU61324.1"/>
    </source>
</evidence>
<dbReference type="PANTHER" id="PTHR42696">
    <property type="entry name" value="ASPARTATE AMMONIA-LYASE"/>
    <property type="match status" value="1"/>
</dbReference>
<dbReference type="Gene3D" id="1.20.200.10">
    <property type="entry name" value="Fumarase/aspartase (Central domain)"/>
    <property type="match status" value="1"/>
</dbReference>
<dbReference type="PANTHER" id="PTHR42696:SF2">
    <property type="entry name" value="ASPARTATE AMMONIA-LYASE"/>
    <property type="match status" value="1"/>
</dbReference>
<feature type="domain" description="Fumarate lyase N-terminal" evidence="2">
    <location>
        <begin position="21"/>
        <end position="349"/>
    </location>
</feature>
<dbReference type="GO" id="GO:0008797">
    <property type="term" value="F:aspartate ammonia-lyase activity"/>
    <property type="evidence" value="ECO:0007669"/>
    <property type="project" value="TreeGrafter"/>
</dbReference>
<evidence type="ECO:0000259" key="2">
    <source>
        <dbReference type="Pfam" id="PF00206"/>
    </source>
</evidence>
<dbReference type="InterPro" id="IPR018951">
    <property type="entry name" value="Fumarase_C_C"/>
</dbReference>
<dbReference type="HOGENOM" id="CLU_021594_4_1_7"/>
<proteinExistence type="predicted"/>
<dbReference type="PRINTS" id="PR00149">
    <property type="entry name" value="FUMRATELYASE"/>
</dbReference>
<dbReference type="GO" id="GO:0006099">
    <property type="term" value="P:tricarboxylic acid cycle"/>
    <property type="evidence" value="ECO:0007669"/>
    <property type="project" value="InterPro"/>
</dbReference>
<dbReference type="NCBIfam" id="NF008909">
    <property type="entry name" value="PRK12273.1"/>
    <property type="match status" value="1"/>
</dbReference>
<organism evidence="4 5">
    <name type="scientific">Pseudodesulfovibrio aespoeensis (strain ATCC 700646 / DSM 10631 / Aspo-2)</name>
    <name type="common">Desulfovibrio aespoeensis</name>
    <dbReference type="NCBI Taxonomy" id="643562"/>
    <lineage>
        <taxon>Bacteria</taxon>
        <taxon>Pseudomonadati</taxon>
        <taxon>Thermodesulfobacteriota</taxon>
        <taxon>Desulfovibrionia</taxon>
        <taxon>Desulfovibrionales</taxon>
        <taxon>Desulfovibrionaceae</taxon>
    </lineage>
</organism>
<dbReference type="EMBL" id="CP002431">
    <property type="protein sequence ID" value="ADU61324.1"/>
    <property type="molecule type" value="Genomic_DNA"/>
</dbReference>
<gene>
    <name evidence="4" type="ordered locus">Daes_0298</name>
</gene>
<sequence>MRHMTKTSPAPRFRLERDALGELPVPAHAYYGIHTLRAVRNFPFSGYRLHPAFIRAFALVKRACAQTNALLGHLSEERGQAIDAACAEIAAGALHDQIVVDPFQGGAGTSTNMNLNEVIASRAAELLGGEQGDWERVHPILHVNMHQSTNDVYPTALRVAVLTVLSDLEIAVAALQESLQRKETEFRDVVKPGRTELMDAVPMTLGMSFGAFADGVARDRWRIFKCRERLKRVNLGGTAIGTGLGAPRDYILAVTGTLASLAGLPVSRAENLVDATQNMDVFVEVSGMLKACAATLMKIASDLRLLASGPGAGLGELILPPLQAGSSIMAGKINPVMPEAVIQAALRVMANDQTVTLAAAMGQLELNHLMPLLAHAILESLTLLTCACQGLATGCVDGILADRERCLLLVEQSGALATVLVPALGYDRVERLLAEAKAAGRSVRDQAALDGLASPETLDRLLSPKRLCKLGFTPGEFEGVEPR</sequence>
<dbReference type="Gene3D" id="1.10.275.10">
    <property type="entry name" value="Fumarase/aspartase (N-terminal domain)"/>
    <property type="match status" value="1"/>
</dbReference>
<dbReference type="PROSITE" id="PS00163">
    <property type="entry name" value="FUMARATE_LYASES"/>
    <property type="match status" value="1"/>
</dbReference>
<dbReference type="FunFam" id="1.20.200.10:FF:000001">
    <property type="entry name" value="Fumarate hydratase, mitochondrial"/>
    <property type="match status" value="1"/>
</dbReference>
<name>E6VWB8_PSEA9</name>
<dbReference type="Gene3D" id="1.10.40.30">
    <property type="entry name" value="Fumarase/aspartase (C-terminal domain)"/>
    <property type="match status" value="1"/>
</dbReference>
<dbReference type="Pfam" id="PF10415">
    <property type="entry name" value="FumaraseC_C"/>
    <property type="match status" value="1"/>
</dbReference>
<dbReference type="InterPro" id="IPR008948">
    <property type="entry name" value="L-Aspartase-like"/>
</dbReference>
<dbReference type="CDD" id="cd01357">
    <property type="entry name" value="Aspartase"/>
    <property type="match status" value="1"/>
</dbReference>
<dbReference type="InterPro" id="IPR051546">
    <property type="entry name" value="Aspartate_Ammonia-Lyase"/>
</dbReference>
<dbReference type="KEGG" id="das:Daes_0298"/>
<dbReference type="Proteomes" id="UP000002191">
    <property type="component" value="Chromosome"/>
</dbReference>
<dbReference type="SUPFAM" id="SSF48557">
    <property type="entry name" value="L-aspartase-like"/>
    <property type="match status" value="1"/>
</dbReference>
<evidence type="ECO:0000256" key="1">
    <source>
        <dbReference type="ARBA" id="ARBA00023239"/>
    </source>
</evidence>
<dbReference type="InterPro" id="IPR022761">
    <property type="entry name" value="Fumarate_lyase_N"/>
</dbReference>
<dbReference type="STRING" id="643562.Daes_0298"/>
<feature type="domain" description="Fumarase C C-terminal" evidence="3">
    <location>
        <begin position="416"/>
        <end position="468"/>
    </location>
</feature>
<keyword evidence="1 4" id="KW-0456">Lyase</keyword>
<dbReference type="GO" id="GO:0005829">
    <property type="term" value="C:cytosol"/>
    <property type="evidence" value="ECO:0007669"/>
    <property type="project" value="TreeGrafter"/>
</dbReference>
<dbReference type="FunFam" id="1.10.275.10:FF:000001">
    <property type="entry name" value="Fumarate hydratase, mitochondrial"/>
    <property type="match status" value="1"/>
</dbReference>
<evidence type="ECO:0000259" key="3">
    <source>
        <dbReference type="Pfam" id="PF10415"/>
    </source>
</evidence>
<reference evidence="4 5" key="2">
    <citation type="journal article" date="2014" name="Genome Announc.">
        <title>Complete Genome Sequence of the Subsurface, Mesophilic Sulfate-Reducing Bacterium Desulfovibrio aespoeensis Aspo-2.</title>
        <authorList>
            <person name="Pedersen K."/>
            <person name="Bengtsson A."/>
            <person name="Edlund J."/>
            <person name="Rabe L."/>
            <person name="Hazen T."/>
            <person name="Chakraborty R."/>
            <person name="Goodwin L."/>
            <person name="Shapiro N."/>
        </authorList>
    </citation>
    <scope>NUCLEOTIDE SEQUENCE [LARGE SCALE GENOMIC DNA]</scope>
    <source>
        <strain evidence="5">ATCC 700646 / DSM 10631 / Aspo-2</strain>
    </source>
</reference>
<dbReference type="AlphaFoldDB" id="E6VWB8"/>
<reference evidence="5" key="1">
    <citation type="submission" date="2010-12" db="EMBL/GenBank/DDBJ databases">
        <title>Complete sequence of Desulfovibrio aespoeensis Aspo-2.</title>
        <authorList>
            <consortium name="US DOE Joint Genome Institute"/>
            <person name="Lucas S."/>
            <person name="Copeland A."/>
            <person name="Lapidus A."/>
            <person name="Cheng J.-F."/>
            <person name="Goodwin L."/>
            <person name="Pitluck S."/>
            <person name="Chertkov O."/>
            <person name="Misra M."/>
            <person name="Detter J.C."/>
            <person name="Han C."/>
            <person name="Tapia R."/>
            <person name="Land M."/>
            <person name="Hauser L."/>
            <person name="Kyrpides N."/>
            <person name="Ivanova N."/>
            <person name="Ovchinnikova G."/>
            <person name="Pedersen K."/>
            <person name="Jagevall S."/>
            <person name="Hazen T."/>
            <person name="Woyke T."/>
        </authorList>
    </citation>
    <scope>NUCLEOTIDE SEQUENCE [LARGE SCALE GENOMIC DNA]</scope>
    <source>
        <strain evidence="5">ATCC 700646 / DSM 10631 / Aspo-2</strain>
    </source>
</reference>
<dbReference type="GO" id="GO:0006531">
    <property type="term" value="P:aspartate metabolic process"/>
    <property type="evidence" value="ECO:0007669"/>
    <property type="project" value="TreeGrafter"/>
</dbReference>
<accession>E6VWB8</accession>
<dbReference type="InterPro" id="IPR000362">
    <property type="entry name" value="Fumarate_lyase_fam"/>
</dbReference>
<protein>
    <submittedName>
        <fullName evidence="4">Fumarate lyase</fullName>
    </submittedName>
</protein>
<evidence type="ECO:0000313" key="5">
    <source>
        <dbReference type="Proteomes" id="UP000002191"/>
    </source>
</evidence>
<dbReference type="eggNOG" id="COG1027">
    <property type="taxonomic scope" value="Bacteria"/>
</dbReference>
<dbReference type="InterPro" id="IPR020557">
    <property type="entry name" value="Fumarate_lyase_CS"/>
</dbReference>
<dbReference type="Pfam" id="PF00206">
    <property type="entry name" value="Lyase_1"/>
    <property type="match status" value="1"/>
</dbReference>
<keyword evidence="5" id="KW-1185">Reference proteome</keyword>